<dbReference type="eggNOG" id="COG0745">
    <property type="taxonomic scope" value="Bacteria"/>
</dbReference>
<evidence type="ECO:0000256" key="3">
    <source>
        <dbReference type="ARBA" id="ARBA00023015"/>
    </source>
</evidence>
<protein>
    <submittedName>
        <fullName evidence="10">Two component transcriptional regulator, winged helix family</fullName>
    </submittedName>
</protein>
<dbReference type="InterPro" id="IPR001867">
    <property type="entry name" value="OmpR/PhoB-type_DNA-bd"/>
</dbReference>
<evidence type="ECO:0000256" key="4">
    <source>
        <dbReference type="ARBA" id="ARBA00023125"/>
    </source>
</evidence>
<dbReference type="GO" id="GO:0005829">
    <property type="term" value="C:cytosol"/>
    <property type="evidence" value="ECO:0007669"/>
    <property type="project" value="TreeGrafter"/>
</dbReference>
<keyword evidence="2" id="KW-0902">Two-component regulatory system</keyword>
<feature type="modified residue" description="4-aspartylphosphate" evidence="6">
    <location>
        <position position="61"/>
    </location>
</feature>
<dbReference type="Gene3D" id="3.40.50.2300">
    <property type="match status" value="1"/>
</dbReference>
<dbReference type="Gene3D" id="1.10.10.10">
    <property type="entry name" value="Winged helix-like DNA-binding domain superfamily/Winged helix DNA-binding domain"/>
    <property type="match status" value="1"/>
</dbReference>
<accession>C7M271</accession>
<dbReference type="InterPro" id="IPR016032">
    <property type="entry name" value="Sig_transdc_resp-reg_C-effctor"/>
</dbReference>
<keyword evidence="1 6" id="KW-0597">Phosphoprotein</keyword>
<evidence type="ECO:0000256" key="1">
    <source>
        <dbReference type="ARBA" id="ARBA00022553"/>
    </source>
</evidence>
<dbReference type="GO" id="GO:0000156">
    <property type="term" value="F:phosphorelay response regulator activity"/>
    <property type="evidence" value="ECO:0007669"/>
    <property type="project" value="TreeGrafter"/>
</dbReference>
<dbReference type="OrthoDB" id="5511894at2"/>
<dbReference type="EMBL" id="CP001631">
    <property type="protein sequence ID" value="ACU53169.1"/>
    <property type="molecule type" value="Genomic_DNA"/>
</dbReference>
<dbReference type="CDD" id="cd00383">
    <property type="entry name" value="trans_reg_C"/>
    <property type="match status" value="1"/>
</dbReference>
<gene>
    <name evidence="10" type="ordered locus">Afer_0200</name>
</gene>
<reference evidence="10 11" key="1">
    <citation type="journal article" date="2009" name="Stand. Genomic Sci.">
        <title>Complete genome sequence of Acidimicrobium ferrooxidans type strain (ICP).</title>
        <authorList>
            <person name="Clum A."/>
            <person name="Nolan M."/>
            <person name="Lang E."/>
            <person name="Glavina Del Rio T."/>
            <person name="Tice H."/>
            <person name="Copeland A."/>
            <person name="Cheng J.F."/>
            <person name="Lucas S."/>
            <person name="Chen F."/>
            <person name="Bruce D."/>
            <person name="Goodwin L."/>
            <person name="Pitluck S."/>
            <person name="Ivanova N."/>
            <person name="Mavrommatis K."/>
            <person name="Mikhailova N."/>
            <person name="Pati A."/>
            <person name="Chen A."/>
            <person name="Palaniappan K."/>
            <person name="Goker M."/>
            <person name="Spring S."/>
            <person name="Land M."/>
            <person name="Hauser L."/>
            <person name="Chang Y.J."/>
            <person name="Jeffries C.C."/>
            <person name="Chain P."/>
            <person name="Bristow J."/>
            <person name="Eisen J.A."/>
            <person name="Markowitz V."/>
            <person name="Hugenholtz P."/>
            <person name="Kyrpides N.C."/>
            <person name="Klenk H.P."/>
            <person name="Lapidus A."/>
        </authorList>
    </citation>
    <scope>NUCLEOTIDE SEQUENCE [LARGE SCALE GENOMIC DNA]</scope>
    <source>
        <strain evidence="11">DSM 10331 / JCM 15462 / NBRC 103882 / ICP</strain>
    </source>
</reference>
<dbReference type="PROSITE" id="PS51755">
    <property type="entry name" value="OMPR_PHOB"/>
    <property type="match status" value="1"/>
</dbReference>
<feature type="domain" description="Response regulatory" evidence="8">
    <location>
        <begin position="12"/>
        <end position="125"/>
    </location>
</feature>
<dbReference type="InterPro" id="IPR001789">
    <property type="entry name" value="Sig_transdc_resp-reg_receiver"/>
</dbReference>
<feature type="DNA-binding region" description="OmpR/PhoB-type" evidence="7">
    <location>
        <begin position="138"/>
        <end position="237"/>
    </location>
</feature>
<dbReference type="SMART" id="SM00448">
    <property type="entry name" value="REC"/>
    <property type="match status" value="1"/>
</dbReference>
<dbReference type="GO" id="GO:0000976">
    <property type="term" value="F:transcription cis-regulatory region binding"/>
    <property type="evidence" value="ECO:0007669"/>
    <property type="project" value="TreeGrafter"/>
</dbReference>
<keyword evidence="4 7" id="KW-0238">DNA-binding</keyword>
<dbReference type="FunFam" id="1.10.10.10:FF:000018">
    <property type="entry name" value="DNA-binding response regulator ResD"/>
    <property type="match status" value="1"/>
</dbReference>
<dbReference type="Proteomes" id="UP000000771">
    <property type="component" value="Chromosome"/>
</dbReference>
<evidence type="ECO:0000259" key="9">
    <source>
        <dbReference type="PROSITE" id="PS51755"/>
    </source>
</evidence>
<dbReference type="Pfam" id="PF00072">
    <property type="entry name" value="Response_reg"/>
    <property type="match status" value="1"/>
</dbReference>
<dbReference type="STRING" id="525909.Afer_0200"/>
<dbReference type="RefSeq" id="WP_015797674.1">
    <property type="nucleotide sequence ID" value="NC_013124.1"/>
</dbReference>
<dbReference type="SUPFAM" id="SSF52172">
    <property type="entry name" value="CheY-like"/>
    <property type="match status" value="1"/>
</dbReference>
<evidence type="ECO:0000256" key="6">
    <source>
        <dbReference type="PROSITE-ProRule" id="PRU00169"/>
    </source>
</evidence>
<dbReference type="PROSITE" id="PS50110">
    <property type="entry name" value="RESPONSE_REGULATORY"/>
    <property type="match status" value="1"/>
</dbReference>
<name>C7M271_ACIFD</name>
<dbReference type="PANTHER" id="PTHR48111">
    <property type="entry name" value="REGULATOR OF RPOS"/>
    <property type="match status" value="1"/>
</dbReference>
<dbReference type="HOGENOM" id="CLU_000445_30_4_11"/>
<evidence type="ECO:0000313" key="11">
    <source>
        <dbReference type="Proteomes" id="UP000000771"/>
    </source>
</evidence>
<keyword evidence="5" id="KW-0804">Transcription</keyword>
<keyword evidence="11" id="KW-1185">Reference proteome</keyword>
<dbReference type="SUPFAM" id="SSF46894">
    <property type="entry name" value="C-terminal effector domain of the bipartite response regulators"/>
    <property type="match status" value="1"/>
</dbReference>
<keyword evidence="3" id="KW-0805">Transcription regulation</keyword>
<evidence type="ECO:0000259" key="8">
    <source>
        <dbReference type="PROSITE" id="PS50110"/>
    </source>
</evidence>
<dbReference type="KEGG" id="afo:Afer_0200"/>
<dbReference type="InterPro" id="IPR039420">
    <property type="entry name" value="WalR-like"/>
</dbReference>
<evidence type="ECO:0000256" key="7">
    <source>
        <dbReference type="PROSITE-ProRule" id="PRU01091"/>
    </source>
</evidence>
<dbReference type="PANTHER" id="PTHR48111:SF1">
    <property type="entry name" value="TWO-COMPONENT RESPONSE REGULATOR ORR33"/>
    <property type="match status" value="1"/>
</dbReference>
<sequence>MAADDKRAHVGTVLIADDEPSFVEALVLGLTREGFETIVANDGEEALALSRSHHPDLILLDVMLPRLSGLDVCRTIRQESSVPIIMVTARSGELDTVLGLELGADDYVTKPFRMSELVARIRAQMRRTKHQGQAQAAEEILESHGITVYVDRHQVDVRGTEVRLPPKEFDLLLLFLRNPGRVLTRDLILDRVWGSDYYGDTKTLDVHVKRLRSKIEPDPNNPSIIATVRGVGYRLERDHARA</sequence>
<feature type="domain" description="OmpR/PhoB-type" evidence="9">
    <location>
        <begin position="138"/>
        <end position="237"/>
    </location>
</feature>
<organism evidence="10 11">
    <name type="scientific">Acidimicrobium ferrooxidans (strain DSM 10331 / JCM 15462 / NBRC 103882 / ICP)</name>
    <dbReference type="NCBI Taxonomy" id="525909"/>
    <lineage>
        <taxon>Bacteria</taxon>
        <taxon>Bacillati</taxon>
        <taxon>Actinomycetota</taxon>
        <taxon>Acidimicrobiia</taxon>
        <taxon>Acidimicrobiales</taxon>
        <taxon>Acidimicrobiaceae</taxon>
        <taxon>Acidimicrobium</taxon>
    </lineage>
</organism>
<dbReference type="SMART" id="SM00862">
    <property type="entry name" value="Trans_reg_C"/>
    <property type="match status" value="1"/>
</dbReference>
<dbReference type="GO" id="GO:0006355">
    <property type="term" value="P:regulation of DNA-templated transcription"/>
    <property type="evidence" value="ECO:0007669"/>
    <property type="project" value="InterPro"/>
</dbReference>
<evidence type="ECO:0000256" key="5">
    <source>
        <dbReference type="ARBA" id="ARBA00023163"/>
    </source>
</evidence>
<dbReference type="AlphaFoldDB" id="C7M271"/>
<dbReference type="GO" id="GO:0032993">
    <property type="term" value="C:protein-DNA complex"/>
    <property type="evidence" value="ECO:0007669"/>
    <property type="project" value="TreeGrafter"/>
</dbReference>
<dbReference type="Gene3D" id="6.10.250.690">
    <property type="match status" value="1"/>
</dbReference>
<evidence type="ECO:0000313" key="10">
    <source>
        <dbReference type="EMBL" id="ACU53169.1"/>
    </source>
</evidence>
<dbReference type="InterPro" id="IPR011006">
    <property type="entry name" value="CheY-like_superfamily"/>
</dbReference>
<dbReference type="InterPro" id="IPR036388">
    <property type="entry name" value="WH-like_DNA-bd_sf"/>
</dbReference>
<proteinExistence type="predicted"/>
<dbReference type="FunFam" id="3.40.50.2300:FF:000001">
    <property type="entry name" value="DNA-binding response regulator PhoB"/>
    <property type="match status" value="1"/>
</dbReference>
<evidence type="ECO:0000256" key="2">
    <source>
        <dbReference type="ARBA" id="ARBA00023012"/>
    </source>
</evidence>
<dbReference type="Pfam" id="PF00486">
    <property type="entry name" value="Trans_reg_C"/>
    <property type="match status" value="1"/>
</dbReference>